<protein>
    <submittedName>
        <fullName evidence="2">Uncharacterized protein</fullName>
    </submittedName>
</protein>
<dbReference type="AlphaFoldDB" id="A0A4U0XR48"/>
<sequence>MANNSPPPPPSHWRDVILNAEDTPDPTETSLRSIVRFNEEASVLPSSPDTFGSKPSEENEEQMLDPFEPLGQALSEYHERVRHVPYLPSIGITPAHVAFLQRACAVIVAVCEPPVTQSPKPNWNIPLQKEFVKSIARTLESGSAVPLTIVCCGCTDASKLEAFEPYDNIVQSESCAPSALRHTAELLFGECQ</sequence>
<dbReference type="Proteomes" id="UP000308768">
    <property type="component" value="Unassembled WGS sequence"/>
</dbReference>
<feature type="compositionally biased region" description="Pro residues" evidence="1">
    <location>
        <begin position="1"/>
        <end position="11"/>
    </location>
</feature>
<dbReference type="EMBL" id="NAJN01000118">
    <property type="protein sequence ID" value="TKA78997.1"/>
    <property type="molecule type" value="Genomic_DNA"/>
</dbReference>
<gene>
    <name evidence="2" type="ORF">B0A49_01548</name>
</gene>
<organism evidence="2 3">
    <name type="scientific">Cryomyces minteri</name>
    <dbReference type="NCBI Taxonomy" id="331657"/>
    <lineage>
        <taxon>Eukaryota</taxon>
        <taxon>Fungi</taxon>
        <taxon>Dikarya</taxon>
        <taxon>Ascomycota</taxon>
        <taxon>Pezizomycotina</taxon>
        <taxon>Dothideomycetes</taxon>
        <taxon>Dothideomycetes incertae sedis</taxon>
        <taxon>Cryomyces</taxon>
    </lineage>
</organism>
<feature type="region of interest" description="Disordered" evidence="1">
    <location>
        <begin position="1"/>
        <end position="62"/>
    </location>
</feature>
<evidence type="ECO:0000256" key="1">
    <source>
        <dbReference type="SAM" id="MobiDB-lite"/>
    </source>
</evidence>
<keyword evidence="3" id="KW-1185">Reference proteome</keyword>
<dbReference type="OrthoDB" id="47059at2759"/>
<evidence type="ECO:0000313" key="2">
    <source>
        <dbReference type="EMBL" id="TKA78997.1"/>
    </source>
</evidence>
<name>A0A4U0XR48_9PEZI</name>
<reference evidence="2 3" key="1">
    <citation type="submission" date="2017-03" db="EMBL/GenBank/DDBJ databases">
        <title>Genomes of endolithic fungi from Antarctica.</title>
        <authorList>
            <person name="Coleine C."/>
            <person name="Masonjones S."/>
            <person name="Stajich J.E."/>
        </authorList>
    </citation>
    <scope>NUCLEOTIDE SEQUENCE [LARGE SCALE GENOMIC DNA]</scope>
    <source>
        <strain evidence="2 3">CCFEE 5187</strain>
    </source>
</reference>
<comment type="caution">
    <text evidence="2">The sequence shown here is derived from an EMBL/GenBank/DDBJ whole genome shotgun (WGS) entry which is preliminary data.</text>
</comment>
<evidence type="ECO:0000313" key="3">
    <source>
        <dbReference type="Proteomes" id="UP000308768"/>
    </source>
</evidence>
<accession>A0A4U0XR48</accession>
<proteinExistence type="predicted"/>